<dbReference type="SUPFAM" id="SSF51905">
    <property type="entry name" value="FAD/NAD(P)-binding domain"/>
    <property type="match status" value="1"/>
</dbReference>
<organism evidence="3 4">
    <name type="scientific">Diatrype stigma</name>
    <dbReference type="NCBI Taxonomy" id="117547"/>
    <lineage>
        <taxon>Eukaryota</taxon>
        <taxon>Fungi</taxon>
        <taxon>Dikarya</taxon>
        <taxon>Ascomycota</taxon>
        <taxon>Pezizomycotina</taxon>
        <taxon>Sordariomycetes</taxon>
        <taxon>Xylariomycetidae</taxon>
        <taxon>Xylariales</taxon>
        <taxon>Diatrypaceae</taxon>
        <taxon>Diatrype</taxon>
    </lineage>
</organism>
<evidence type="ECO:0000313" key="4">
    <source>
        <dbReference type="Proteomes" id="UP001320420"/>
    </source>
</evidence>
<dbReference type="Gene3D" id="3.30.560.10">
    <property type="entry name" value="Glucose Oxidase, domain 3"/>
    <property type="match status" value="1"/>
</dbReference>
<protein>
    <recommendedName>
        <fullName evidence="2">Glucose-methanol-choline oxidoreductase C-terminal domain-containing protein</fullName>
    </recommendedName>
</protein>
<evidence type="ECO:0000313" key="3">
    <source>
        <dbReference type="EMBL" id="KAK7757965.1"/>
    </source>
</evidence>
<dbReference type="Pfam" id="PF05199">
    <property type="entry name" value="GMC_oxred_C"/>
    <property type="match status" value="1"/>
</dbReference>
<dbReference type="InterPro" id="IPR007867">
    <property type="entry name" value="GMC_OxRtase_C"/>
</dbReference>
<keyword evidence="4" id="KW-1185">Reference proteome</keyword>
<dbReference type="PANTHER" id="PTHR11552:SF115">
    <property type="entry name" value="DEHYDROGENASE XPTC-RELATED"/>
    <property type="match status" value="1"/>
</dbReference>
<name>A0AAN9UYJ7_9PEZI</name>
<dbReference type="GO" id="GO:0044550">
    <property type="term" value="P:secondary metabolite biosynthetic process"/>
    <property type="evidence" value="ECO:0007669"/>
    <property type="project" value="TreeGrafter"/>
</dbReference>
<dbReference type="SUPFAM" id="SSF54373">
    <property type="entry name" value="FAD-linked reductases, C-terminal domain"/>
    <property type="match status" value="1"/>
</dbReference>
<sequence>MLNSNATYLQEAIRAFGLTPAEGPYTMALGNTAVYLALPNITASYGNIVASVRHQIESGEAALYLPNGAAESVVKGYLAQLGILAATFENPNHPVFESPFQEAPTAGFLLKPLSRGSVLLDPDDHDAEPIITYGTLANPVDLDIMASFVPLMRSLYTTSTMQAMGVVETAPGVEVQDSEQIRDWIRTATVASFQHPCCTAAMMPRELGGVVGSDLKVFGVQGLRVADASIMPLLPGTHTSATCYAIGEKVSDKLANFP</sequence>
<dbReference type="GO" id="GO:0050660">
    <property type="term" value="F:flavin adenine dinucleotide binding"/>
    <property type="evidence" value="ECO:0007669"/>
    <property type="project" value="InterPro"/>
</dbReference>
<dbReference type="InterPro" id="IPR012132">
    <property type="entry name" value="GMC_OxRdtase"/>
</dbReference>
<dbReference type="PANTHER" id="PTHR11552">
    <property type="entry name" value="GLUCOSE-METHANOL-CHOLINE GMC OXIDOREDUCTASE"/>
    <property type="match status" value="1"/>
</dbReference>
<proteinExistence type="inferred from homology"/>
<accession>A0AAN9UYJ7</accession>
<gene>
    <name evidence="3" type="ORF">SLS62_000343</name>
</gene>
<dbReference type="AlphaFoldDB" id="A0AAN9UYJ7"/>
<comment type="caution">
    <text evidence="3">The sequence shown here is derived from an EMBL/GenBank/DDBJ whole genome shotgun (WGS) entry which is preliminary data.</text>
</comment>
<evidence type="ECO:0000259" key="2">
    <source>
        <dbReference type="Pfam" id="PF05199"/>
    </source>
</evidence>
<dbReference type="InterPro" id="IPR036188">
    <property type="entry name" value="FAD/NAD-bd_sf"/>
</dbReference>
<dbReference type="GO" id="GO:0016614">
    <property type="term" value="F:oxidoreductase activity, acting on CH-OH group of donors"/>
    <property type="evidence" value="ECO:0007669"/>
    <property type="project" value="InterPro"/>
</dbReference>
<dbReference type="Proteomes" id="UP001320420">
    <property type="component" value="Unassembled WGS sequence"/>
</dbReference>
<evidence type="ECO:0000256" key="1">
    <source>
        <dbReference type="ARBA" id="ARBA00010790"/>
    </source>
</evidence>
<reference evidence="3 4" key="1">
    <citation type="submission" date="2024-02" db="EMBL/GenBank/DDBJ databases">
        <title>De novo assembly and annotation of 12 fungi associated with fruit tree decline syndrome in Ontario, Canada.</title>
        <authorList>
            <person name="Sulman M."/>
            <person name="Ellouze W."/>
            <person name="Ilyukhin E."/>
        </authorList>
    </citation>
    <scope>NUCLEOTIDE SEQUENCE [LARGE SCALE GENOMIC DNA]</scope>
    <source>
        <strain evidence="3 4">M11/M66-122</strain>
    </source>
</reference>
<dbReference type="EMBL" id="JAKJXP020000001">
    <property type="protein sequence ID" value="KAK7757965.1"/>
    <property type="molecule type" value="Genomic_DNA"/>
</dbReference>
<dbReference type="Gene3D" id="3.50.50.60">
    <property type="entry name" value="FAD/NAD(P)-binding domain"/>
    <property type="match status" value="1"/>
</dbReference>
<comment type="similarity">
    <text evidence="1">Belongs to the GMC oxidoreductase family.</text>
</comment>
<feature type="domain" description="Glucose-methanol-choline oxidoreductase C-terminal" evidence="2">
    <location>
        <begin position="112"/>
        <end position="247"/>
    </location>
</feature>